<reference evidence="2" key="2">
    <citation type="submission" date="2015-01" db="EMBL/GenBank/DDBJ databases">
        <title>Evolutionary Origins and Diversification of the Mycorrhizal Mutualists.</title>
        <authorList>
            <consortium name="DOE Joint Genome Institute"/>
            <consortium name="Mycorrhizal Genomics Consortium"/>
            <person name="Kohler A."/>
            <person name="Kuo A."/>
            <person name="Nagy L.G."/>
            <person name="Floudas D."/>
            <person name="Copeland A."/>
            <person name="Barry K.W."/>
            <person name="Cichocki N."/>
            <person name="Veneault-Fourrey C."/>
            <person name="LaButti K."/>
            <person name="Lindquist E.A."/>
            <person name="Lipzen A."/>
            <person name="Lundell T."/>
            <person name="Morin E."/>
            <person name="Murat C."/>
            <person name="Riley R."/>
            <person name="Ohm R."/>
            <person name="Sun H."/>
            <person name="Tunlid A."/>
            <person name="Henrissat B."/>
            <person name="Grigoriev I.V."/>
            <person name="Hibbett D.S."/>
            <person name="Martin F."/>
        </authorList>
    </citation>
    <scope>NUCLEOTIDE SEQUENCE [LARGE SCALE GENOMIC DNA]</scope>
    <source>
        <strain evidence="2">Ve08.2h10</strain>
    </source>
</reference>
<name>A0A0D0CVR7_9AGAM</name>
<accession>A0A0D0CVR7</accession>
<evidence type="ECO:0000313" key="2">
    <source>
        <dbReference type="Proteomes" id="UP000054538"/>
    </source>
</evidence>
<evidence type="ECO:0000313" key="1">
    <source>
        <dbReference type="EMBL" id="KIK79553.1"/>
    </source>
</evidence>
<keyword evidence="2" id="KW-1185">Reference proteome</keyword>
<dbReference type="Proteomes" id="UP000054538">
    <property type="component" value="Unassembled WGS sequence"/>
</dbReference>
<dbReference type="InParanoid" id="A0A0D0CVR7"/>
<proteinExistence type="predicted"/>
<dbReference type="EMBL" id="KN826250">
    <property type="protein sequence ID" value="KIK79553.1"/>
    <property type="molecule type" value="Genomic_DNA"/>
</dbReference>
<reference evidence="1 2" key="1">
    <citation type="submission" date="2014-04" db="EMBL/GenBank/DDBJ databases">
        <authorList>
            <consortium name="DOE Joint Genome Institute"/>
            <person name="Kuo A."/>
            <person name="Kohler A."/>
            <person name="Jargeat P."/>
            <person name="Nagy L.G."/>
            <person name="Floudas D."/>
            <person name="Copeland A."/>
            <person name="Barry K.W."/>
            <person name="Cichocki N."/>
            <person name="Veneault-Fourrey C."/>
            <person name="LaButti K."/>
            <person name="Lindquist E.A."/>
            <person name="Lipzen A."/>
            <person name="Lundell T."/>
            <person name="Morin E."/>
            <person name="Murat C."/>
            <person name="Sun H."/>
            <person name="Tunlid A."/>
            <person name="Henrissat B."/>
            <person name="Grigoriev I.V."/>
            <person name="Hibbett D.S."/>
            <person name="Martin F."/>
            <person name="Nordberg H.P."/>
            <person name="Cantor M.N."/>
            <person name="Hua S.X."/>
        </authorList>
    </citation>
    <scope>NUCLEOTIDE SEQUENCE [LARGE SCALE GENOMIC DNA]</scope>
    <source>
        <strain evidence="1 2">Ve08.2h10</strain>
    </source>
</reference>
<organism evidence="1 2">
    <name type="scientific">Paxillus rubicundulus Ve08.2h10</name>
    <dbReference type="NCBI Taxonomy" id="930991"/>
    <lineage>
        <taxon>Eukaryota</taxon>
        <taxon>Fungi</taxon>
        <taxon>Dikarya</taxon>
        <taxon>Basidiomycota</taxon>
        <taxon>Agaricomycotina</taxon>
        <taxon>Agaricomycetes</taxon>
        <taxon>Agaricomycetidae</taxon>
        <taxon>Boletales</taxon>
        <taxon>Paxilineae</taxon>
        <taxon>Paxillaceae</taxon>
        <taxon>Paxillus</taxon>
    </lineage>
</organism>
<gene>
    <name evidence="1" type="ORF">PAXRUDRAFT_161049</name>
</gene>
<sequence length="78" mass="8953">INDPHLFLKMNYNPKLLVEFPSQQLLICILGSVAGIIKWSSPASDYRQKLVEIPNYNYIDSSERPIGILHPRQHFAFG</sequence>
<feature type="non-terminal residue" evidence="1">
    <location>
        <position position="1"/>
    </location>
</feature>
<dbReference type="HOGENOM" id="CLU_2628616_0_0_1"/>
<protein>
    <submittedName>
        <fullName evidence="1">Uncharacterized protein</fullName>
    </submittedName>
</protein>
<dbReference type="AlphaFoldDB" id="A0A0D0CVR7"/>